<feature type="compositionally biased region" description="Polar residues" evidence="6">
    <location>
        <begin position="61"/>
        <end position="73"/>
    </location>
</feature>
<organism evidence="8 9">
    <name type="scientific">Capsella rubella</name>
    <dbReference type="NCBI Taxonomy" id="81985"/>
    <lineage>
        <taxon>Eukaryota</taxon>
        <taxon>Viridiplantae</taxon>
        <taxon>Streptophyta</taxon>
        <taxon>Embryophyta</taxon>
        <taxon>Tracheophyta</taxon>
        <taxon>Spermatophyta</taxon>
        <taxon>Magnoliopsida</taxon>
        <taxon>eudicotyledons</taxon>
        <taxon>Gunneridae</taxon>
        <taxon>Pentapetalae</taxon>
        <taxon>rosids</taxon>
        <taxon>malvids</taxon>
        <taxon>Brassicales</taxon>
        <taxon>Brassicaceae</taxon>
        <taxon>Camelineae</taxon>
        <taxon>Capsella</taxon>
    </lineage>
</organism>
<evidence type="ECO:0000256" key="2">
    <source>
        <dbReference type="ARBA" id="ARBA00023015"/>
    </source>
</evidence>
<dbReference type="InterPro" id="IPR011598">
    <property type="entry name" value="bHLH_dom"/>
</dbReference>
<gene>
    <name evidence="8" type="ORF">CARUB_v10012077mg</name>
</gene>
<evidence type="ECO:0000256" key="4">
    <source>
        <dbReference type="ARBA" id="ARBA00023163"/>
    </source>
</evidence>
<keyword evidence="4" id="KW-0804">Transcription</keyword>
<dbReference type="SUPFAM" id="SSF47459">
    <property type="entry name" value="HLH, helix-loop-helix DNA-binding domain"/>
    <property type="match status" value="1"/>
</dbReference>
<dbReference type="Gene3D" id="4.10.280.10">
    <property type="entry name" value="Helix-loop-helix DNA-binding domain"/>
    <property type="match status" value="1"/>
</dbReference>
<dbReference type="GO" id="GO:0005634">
    <property type="term" value="C:nucleus"/>
    <property type="evidence" value="ECO:0007669"/>
    <property type="project" value="UniProtKB-SubCell"/>
</dbReference>
<evidence type="ECO:0000256" key="6">
    <source>
        <dbReference type="SAM" id="MobiDB-lite"/>
    </source>
</evidence>
<evidence type="ECO:0000313" key="8">
    <source>
        <dbReference type="EMBL" id="EOA39143.1"/>
    </source>
</evidence>
<feature type="compositionally biased region" description="Basic and acidic residues" evidence="6">
    <location>
        <begin position="86"/>
        <end position="99"/>
    </location>
</feature>
<dbReference type="PANTHER" id="PTHR16223:SF171">
    <property type="entry name" value="BASIC HELIX-LOOP-HELIX (BHLH) DNA-BINDING SUPERFAMILY PROTEIN"/>
    <property type="match status" value="1"/>
</dbReference>
<proteinExistence type="predicted"/>
<accession>R0IPP1</accession>
<feature type="region of interest" description="Disordered" evidence="6">
    <location>
        <begin position="61"/>
        <end position="110"/>
    </location>
</feature>
<dbReference type="PANTHER" id="PTHR16223">
    <property type="entry name" value="TRANSCRIPTION FACTOR BHLH83-RELATED"/>
    <property type="match status" value="1"/>
</dbReference>
<dbReference type="InterPro" id="IPR036638">
    <property type="entry name" value="HLH_DNA-bd_sf"/>
</dbReference>
<dbReference type="AlphaFoldDB" id="R0IPP1"/>
<dbReference type="Proteomes" id="UP000029121">
    <property type="component" value="Unassembled WGS sequence"/>
</dbReference>
<dbReference type="InterPro" id="IPR045239">
    <property type="entry name" value="bHLH95_bHLH"/>
</dbReference>
<keyword evidence="5" id="KW-0539">Nucleus</keyword>
<dbReference type="InterPro" id="IPR045843">
    <property type="entry name" value="IND-like"/>
</dbReference>
<feature type="domain" description="BHLH" evidence="7">
    <location>
        <begin position="98"/>
        <end position="147"/>
    </location>
</feature>
<dbReference type="CDD" id="cd11393">
    <property type="entry name" value="bHLH_AtbHLH_like"/>
    <property type="match status" value="1"/>
</dbReference>
<evidence type="ECO:0000313" key="9">
    <source>
        <dbReference type="Proteomes" id="UP000029121"/>
    </source>
</evidence>
<evidence type="ECO:0000256" key="1">
    <source>
        <dbReference type="ARBA" id="ARBA00004123"/>
    </source>
</evidence>
<dbReference type="GO" id="GO:0000978">
    <property type="term" value="F:RNA polymerase II cis-regulatory region sequence-specific DNA binding"/>
    <property type="evidence" value="ECO:0007669"/>
    <property type="project" value="TreeGrafter"/>
</dbReference>
<comment type="subcellular location">
    <subcellularLocation>
        <location evidence="1">Nucleus</location>
    </subcellularLocation>
</comment>
<keyword evidence="2" id="KW-0805">Transcription regulation</keyword>
<dbReference type="EMBL" id="KB870805">
    <property type="protein sequence ID" value="EOA39143.1"/>
    <property type="molecule type" value="Genomic_DNA"/>
</dbReference>
<dbReference type="OrthoDB" id="1075457at2759"/>
<dbReference type="STRING" id="81985.R0IPP1"/>
<evidence type="ECO:0000256" key="3">
    <source>
        <dbReference type="ARBA" id="ARBA00023125"/>
    </source>
</evidence>
<dbReference type="GO" id="GO:0046983">
    <property type="term" value="F:protein dimerization activity"/>
    <property type="evidence" value="ECO:0007669"/>
    <property type="project" value="InterPro"/>
</dbReference>
<evidence type="ECO:0000259" key="7">
    <source>
        <dbReference type="PROSITE" id="PS50888"/>
    </source>
</evidence>
<keyword evidence="3" id="KW-0238">DNA-binding</keyword>
<name>R0IPP1_9BRAS</name>
<dbReference type="GO" id="GO:0000981">
    <property type="term" value="F:DNA-binding transcription factor activity, RNA polymerase II-specific"/>
    <property type="evidence" value="ECO:0007669"/>
    <property type="project" value="TreeGrafter"/>
</dbReference>
<reference evidence="9" key="1">
    <citation type="journal article" date="2013" name="Nat. Genet.">
        <title>The Capsella rubella genome and the genomic consequences of rapid mating system evolution.</title>
        <authorList>
            <person name="Slotte T."/>
            <person name="Hazzouri K.M."/>
            <person name="Agren J.A."/>
            <person name="Koenig D."/>
            <person name="Maumus F."/>
            <person name="Guo Y.L."/>
            <person name="Steige K."/>
            <person name="Platts A.E."/>
            <person name="Escobar J.S."/>
            <person name="Newman L.K."/>
            <person name="Wang W."/>
            <person name="Mandakova T."/>
            <person name="Vello E."/>
            <person name="Smith L.M."/>
            <person name="Henz S.R."/>
            <person name="Steffen J."/>
            <person name="Takuno S."/>
            <person name="Brandvain Y."/>
            <person name="Coop G."/>
            <person name="Andolfatto P."/>
            <person name="Hu T.T."/>
            <person name="Blanchette M."/>
            <person name="Clark R.M."/>
            <person name="Quesneville H."/>
            <person name="Nordborg M."/>
            <person name="Gaut B.S."/>
            <person name="Lysak M.A."/>
            <person name="Jenkins J."/>
            <person name="Grimwood J."/>
            <person name="Chapman J."/>
            <person name="Prochnik S."/>
            <person name="Shu S."/>
            <person name="Rokhsar D."/>
            <person name="Schmutz J."/>
            <person name="Weigel D."/>
            <person name="Wright S.I."/>
        </authorList>
    </citation>
    <scope>NUCLEOTIDE SEQUENCE [LARGE SCALE GENOMIC DNA]</scope>
    <source>
        <strain evidence="9">cv. Monte Gargano</strain>
    </source>
</reference>
<dbReference type="PROSITE" id="PS50888">
    <property type="entry name" value="BHLH"/>
    <property type="match status" value="1"/>
</dbReference>
<protein>
    <recommendedName>
        <fullName evidence="7">BHLH domain-containing protein</fullName>
    </recommendedName>
</protein>
<sequence length="227" mass="24853">MRGTTEEEDGVTNFSDVLLLSNDVLGSSNVGEDSFGVGFIGNDTTQMLCFGGRNQNNAGLIFSGPSSSNMTRTVNDKSSRSNKRTGSSDEHDRVCDPKPGKRCKRDQKKSSVKVSEKITALQQLVSPYGKTDTASVLNETTGYIKFLQDQVQVLSSPYLKHHTLEDEDTKDVNPTMRELKNNGLCLVPLAWTVHVANTNGADLWSPAILSPTVNQYTVEAKSYQDNL</sequence>
<dbReference type="eggNOG" id="ENOG502RXFS">
    <property type="taxonomic scope" value="Eukaryota"/>
</dbReference>
<keyword evidence="9" id="KW-1185">Reference proteome</keyword>
<dbReference type="KEGG" id="crb:17900821"/>
<evidence type="ECO:0000256" key="5">
    <source>
        <dbReference type="ARBA" id="ARBA00023242"/>
    </source>
</evidence>
<feature type="compositionally biased region" description="Basic residues" evidence="6">
    <location>
        <begin position="100"/>
        <end position="110"/>
    </location>
</feature>